<dbReference type="Proteomes" id="UP001596391">
    <property type="component" value="Unassembled WGS sequence"/>
</dbReference>
<protein>
    <submittedName>
        <fullName evidence="4">Shikimate dehydrogenase family protein</fullName>
    </submittedName>
</protein>
<sequence>MFELLSGETLLYPILGDPISFVKSPQRLTAKFAERKHNGACVPMLVPEDALSDLLRGIAPVSNVRGLLVTMPHKGTMFQHCATASETSKLLGVVSIVRRNEDGSWHGDMLDGLAFVQAQKMGQRSRAHEFSRLAQEPLVAPSRQRCWMQGFES</sequence>
<comment type="pathway">
    <text evidence="1">Metabolic intermediate biosynthesis; chorismate biosynthesis; chorismate from D-erythrose 4-phosphate and phosphoenolpyruvate: step 4/7.</text>
</comment>
<keyword evidence="5" id="KW-1185">Reference proteome</keyword>
<dbReference type="SUPFAM" id="SSF53223">
    <property type="entry name" value="Aminoacid dehydrogenase-like, N-terminal domain"/>
    <property type="match status" value="1"/>
</dbReference>
<evidence type="ECO:0000313" key="5">
    <source>
        <dbReference type="Proteomes" id="UP001596391"/>
    </source>
</evidence>
<name>A0ABW1Z609_9BACT</name>
<dbReference type="PANTHER" id="PTHR21089">
    <property type="entry name" value="SHIKIMATE DEHYDROGENASE"/>
    <property type="match status" value="1"/>
</dbReference>
<dbReference type="PANTHER" id="PTHR21089:SF1">
    <property type="entry name" value="BIFUNCTIONAL 3-DEHYDROQUINATE DEHYDRATASE_SHIKIMATE DEHYDROGENASE, CHLOROPLASTIC"/>
    <property type="match status" value="1"/>
</dbReference>
<evidence type="ECO:0000256" key="2">
    <source>
        <dbReference type="ARBA" id="ARBA00023141"/>
    </source>
</evidence>
<dbReference type="EMBL" id="JBHSWI010000001">
    <property type="protein sequence ID" value="MFC6644586.1"/>
    <property type="molecule type" value="Genomic_DNA"/>
</dbReference>
<evidence type="ECO:0000313" key="4">
    <source>
        <dbReference type="EMBL" id="MFC6644586.1"/>
    </source>
</evidence>
<evidence type="ECO:0000256" key="1">
    <source>
        <dbReference type="ARBA" id="ARBA00004871"/>
    </source>
</evidence>
<evidence type="ECO:0000259" key="3">
    <source>
        <dbReference type="Pfam" id="PF08501"/>
    </source>
</evidence>
<dbReference type="Gene3D" id="3.40.50.10860">
    <property type="entry name" value="Leucine Dehydrogenase, chain A, domain 1"/>
    <property type="match status" value="1"/>
</dbReference>
<dbReference type="InterPro" id="IPR013708">
    <property type="entry name" value="Shikimate_DH-bd_N"/>
</dbReference>
<organism evidence="4 5">
    <name type="scientific">Granulicella cerasi</name>
    <dbReference type="NCBI Taxonomy" id="741063"/>
    <lineage>
        <taxon>Bacteria</taxon>
        <taxon>Pseudomonadati</taxon>
        <taxon>Acidobacteriota</taxon>
        <taxon>Terriglobia</taxon>
        <taxon>Terriglobales</taxon>
        <taxon>Acidobacteriaceae</taxon>
        <taxon>Granulicella</taxon>
    </lineage>
</organism>
<reference evidence="5" key="1">
    <citation type="journal article" date="2019" name="Int. J. Syst. Evol. Microbiol.">
        <title>The Global Catalogue of Microorganisms (GCM) 10K type strain sequencing project: providing services to taxonomists for standard genome sequencing and annotation.</title>
        <authorList>
            <consortium name="The Broad Institute Genomics Platform"/>
            <consortium name="The Broad Institute Genome Sequencing Center for Infectious Disease"/>
            <person name="Wu L."/>
            <person name="Ma J."/>
        </authorList>
    </citation>
    <scope>NUCLEOTIDE SEQUENCE [LARGE SCALE GENOMIC DNA]</scope>
    <source>
        <strain evidence="5">CGMCC 1.16026</strain>
    </source>
</reference>
<dbReference type="RefSeq" id="WP_263372516.1">
    <property type="nucleotide sequence ID" value="NZ_JAGSYD010000005.1"/>
</dbReference>
<dbReference type="Gene3D" id="3.40.50.720">
    <property type="entry name" value="NAD(P)-binding Rossmann-like Domain"/>
    <property type="match status" value="1"/>
</dbReference>
<gene>
    <name evidence="4" type="ORF">ACFQBQ_03070</name>
</gene>
<dbReference type="Pfam" id="PF08501">
    <property type="entry name" value="Shikimate_dh_N"/>
    <property type="match status" value="1"/>
</dbReference>
<feature type="domain" description="Shikimate dehydrogenase substrate binding N-terminal" evidence="3">
    <location>
        <begin position="14"/>
        <end position="96"/>
    </location>
</feature>
<proteinExistence type="predicted"/>
<dbReference type="InterPro" id="IPR022893">
    <property type="entry name" value="Shikimate_DH_fam"/>
</dbReference>
<accession>A0ABW1Z609</accession>
<comment type="caution">
    <text evidence="4">The sequence shown here is derived from an EMBL/GenBank/DDBJ whole genome shotgun (WGS) entry which is preliminary data.</text>
</comment>
<dbReference type="InterPro" id="IPR046346">
    <property type="entry name" value="Aminoacid_DH-like_N_sf"/>
</dbReference>
<keyword evidence="2" id="KW-0057">Aromatic amino acid biosynthesis</keyword>
<keyword evidence="2" id="KW-0028">Amino-acid biosynthesis</keyword>